<accession>A0ABQ5JYW6</accession>
<feature type="domain" description="Peptidase M28" evidence="2">
    <location>
        <begin position="305"/>
        <end position="514"/>
    </location>
</feature>
<reference evidence="3" key="1">
    <citation type="submission" date="2022-03" db="EMBL/GenBank/DDBJ databases">
        <title>Draft genome sequence of Aduncisulcus paluster, a free-living microaerophilic Fornicata.</title>
        <authorList>
            <person name="Yuyama I."/>
            <person name="Kume K."/>
            <person name="Tamura T."/>
            <person name="Inagaki Y."/>
            <person name="Hashimoto T."/>
        </authorList>
    </citation>
    <scope>NUCLEOTIDE SEQUENCE</scope>
    <source>
        <strain evidence="3">NY0171</strain>
    </source>
</reference>
<feature type="transmembrane region" description="Helical" evidence="1">
    <location>
        <begin position="90"/>
        <end position="108"/>
    </location>
</feature>
<keyword evidence="1" id="KW-0472">Membrane</keyword>
<protein>
    <submittedName>
        <fullName evidence="3">M28 family peptidase</fullName>
    </submittedName>
</protein>
<evidence type="ECO:0000256" key="1">
    <source>
        <dbReference type="SAM" id="Phobius"/>
    </source>
</evidence>
<dbReference type="EMBL" id="BQXS01012432">
    <property type="protein sequence ID" value="GKT22924.1"/>
    <property type="molecule type" value="Genomic_DNA"/>
</dbReference>
<evidence type="ECO:0000313" key="4">
    <source>
        <dbReference type="Proteomes" id="UP001057375"/>
    </source>
</evidence>
<gene>
    <name evidence="3" type="ORF">ADUPG1_012271</name>
</gene>
<dbReference type="InterPro" id="IPR007484">
    <property type="entry name" value="Peptidase_M28"/>
</dbReference>
<feature type="transmembrane region" description="Helical" evidence="1">
    <location>
        <begin position="114"/>
        <end position="136"/>
    </location>
</feature>
<keyword evidence="1" id="KW-0812">Transmembrane</keyword>
<proteinExistence type="predicted"/>
<name>A0ABQ5JYW6_9EUKA</name>
<dbReference type="SUPFAM" id="SSF53187">
    <property type="entry name" value="Zn-dependent exopeptidases"/>
    <property type="match status" value="1"/>
</dbReference>
<sequence>MVSHCHHHDHTHSNPFKSYSDDVTRFPKEEREFAYSAYEAEAIGEICGPRLAGSKGCLKCASILSDLVRPVSDHVVLQPFTTQTTGFTNFFPALFVIFLIGVLASIPLTGIISIVVPFVSTFISFILFVVQFLFYGKTFDFLFKEKPCSNVIAIKDCQAQKKKEKFEKQREQKRSGVLSCASPSFSSSEYVDVHQIEIINEETSDETKEQKDVSVPQRTVLIGGHHDAAKCFTLLENDKLQGFYLICGMTPIFGMFIVMIFAIVALVLSFSNPSHFVVSHFSTIALSSGVLLLPALFFIHPYKISKGIGDNLACSVLCKNVMKYFDNKPCKNTRIIFVSSDAEEAGLRGMKAFVRKCLEEADKKKRGEAVCTEFPYHSIFPSSSSSSSSSSPNISCILFDSIYNMPDLAVLKSEVNGIVKADQNMVSSVVTCFDAVSKQEEQRGDDPFKVTVKPMPIGGGSTDAGVLSSLNIPAACVVGLPFSMVDTHYHTTRDTADKVDMRTMSVCAKMAIEYIEKVDRGEL</sequence>
<dbReference type="Proteomes" id="UP001057375">
    <property type="component" value="Unassembled WGS sequence"/>
</dbReference>
<dbReference type="Gene3D" id="3.40.630.10">
    <property type="entry name" value="Zn peptidases"/>
    <property type="match status" value="1"/>
</dbReference>
<feature type="transmembrane region" description="Helical" evidence="1">
    <location>
        <begin position="276"/>
        <end position="299"/>
    </location>
</feature>
<feature type="transmembrane region" description="Helical" evidence="1">
    <location>
        <begin position="243"/>
        <end position="270"/>
    </location>
</feature>
<evidence type="ECO:0000313" key="3">
    <source>
        <dbReference type="EMBL" id="GKT22924.1"/>
    </source>
</evidence>
<comment type="caution">
    <text evidence="3">The sequence shown here is derived from an EMBL/GenBank/DDBJ whole genome shotgun (WGS) entry which is preliminary data.</text>
</comment>
<dbReference type="Pfam" id="PF04389">
    <property type="entry name" value="Peptidase_M28"/>
    <property type="match status" value="1"/>
</dbReference>
<evidence type="ECO:0000259" key="2">
    <source>
        <dbReference type="Pfam" id="PF04389"/>
    </source>
</evidence>
<keyword evidence="4" id="KW-1185">Reference proteome</keyword>
<organism evidence="3 4">
    <name type="scientific">Aduncisulcus paluster</name>
    <dbReference type="NCBI Taxonomy" id="2918883"/>
    <lineage>
        <taxon>Eukaryota</taxon>
        <taxon>Metamonada</taxon>
        <taxon>Carpediemonas-like organisms</taxon>
        <taxon>Aduncisulcus</taxon>
    </lineage>
</organism>
<keyword evidence="1" id="KW-1133">Transmembrane helix</keyword>